<feature type="domain" description="F-box" evidence="2">
    <location>
        <begin position="9"/>
        <end position="45"/>
    </location>
</feature>
<dbReference type="AlphaFoldDB" id="A0A3L6PJB3"/>
<proteinExistence type="predicted"/>
<evidence type="ECO:0000313" key="4">
    <source>
        <dbReference type="Proteomes" id="UP000275267"/>
    </source>
</evidence>
<dbReference type="CDD" id="cd22160">
    <property type="entry name" value="F-box_AtFBL13-like"/>
    <property type="match status" value="1"/>
</dbReference>
<dbReference type="InterPro" id="IPR001810">
    <property type="entry name" value="F-box_dom"/>
</dbReference>
<name>A0A3L6PJB3_PANMI</name>
<sequence length="334" mass="37383">MAAPAAGGADHISALPDGVLQHVLGFLEADEAVRTSVLARRWRCLWRFMAALRVTRGGTVSSSRNFLDHLLDLRGRSALDACLFRFTYDIGYCDSPPGDDDTCLNRWIRHALSQGVQELSVDVQVEGPKKFRWFLLDNLHVVSQSLAKLRLEGVVLDLQSNSLDFSSCPALKELNLTDCYVMDDTDCISSTSLACLSIHECFFSHDRVVRLSTPNLISLQVTHCTGLTPIIGFMPALVTARVIFSNSSDSCIHGDPGYCVDASCTWCYRRVDDGSAGCVILRGVSAATSLELISAPRMVLFLPFKCFNTFNRALYFDYYYPLFFLPFYIWFRHR</sequence>
<dbReference type="PANTHER" id="PTHR34223">
    <property type="entry name" value="OS11G0201299 PROTEIN"/>
    <property type="match status" value="1"/>
</dbReference>
<keyword evidence="1" id="KW-0472">Membrane</keyword>
<accession>A0A3L6PJB3</accession>
<dbReference type="PANTHER" id="PTHR34223:SF51">
    <property type="entry name" value="OS06G0556300 PROTEIN"/>
    <property type="match status" value="1"/>
</dbReference>
<evidence type="ECO:0000256" key="1">
    <source>
        <dbReference type="SAM" id="Phobius"/>
    </source>
</evidence>
<dbReference type="InterPro" id="IPR032675">
    <property type="entry name" value="LRR_dom_sf"/>
</dbReference>
<comment type="caution">
    <text evidence="3">The sequence shown here is derived from an EMBL/GenBank/DDBJ whole genome shotgun (WGS) entry which is preliminary data.</text>
</comment>
<dbReference type="SUPFAM" id="SSF52047">
    <property type="entry name" value="RNI-like"/>
    <property type="match status" value="1"/>
</dbReference>
<keyword evidence="1" id="KW-0812">Transmembrane</keyword>
<dbReference type="OrthoDB" id="667898at2759"/>
<organism evidence="3 4">
    <name type="scientific">Panicum miliaceum</name>
    <name type="common">Proso millet</name>
    <name type="synonym">Broomcorn millet</name>
    <dbReference type="NCBI Taxonomy" id="4540"/>
    <lineage>
        <taxon>Eukaryota</taxon>
        <taxon>Viridiplantae</taxon>
        <taxon>Streptophyta</taxon>
        <taxon>Embryophyta</taxon>
        <taxon>Tracheophyta</taxon>
        <taxon>Spermatophyta</taxon>
        <taxon>Magnoliopsida</taxon>
        <taxon>Liliopsida</taxon>
        <taxon>Poales</taxon>
        <taxon>Poaceae</taxon>
        <taxon>PACMAD clade</taxon>
        <taxon>Panicoideae</taxon>
        <taxon>Panicodae</taxon>
        <taxon>Paniceae</taxon>
        <taxon>Panicinae</taxon>
        <taxon>Panicum</taxon>
        <taxon>Panicum sect. Panicum</taxon>
    </lineage>
</organism>
<dbReference type="PROSITE" id="PS50181">
    <property type="entry name" value="FBOX"/>
    <property type="match status" value="1"/>
</dbReference>
<dbReference type="InterPro" id="IPR036047">
    <property type="entry name" value="F-box-like_dom_sf"/>
</dbReference>
<keyword evidence="4" id="KW-1185">Reference proteome</keyword>
<dbReference type="STRING" id="4540.A0A3L6PJB3"/>
<dbReference type="InterPro" id="IPR053197">
    <property type="entry name" value="F-box_SCFL_complex_component"/>
</dbReference>
<protein>
    <submittedName>
        <fullName evidence="3">F-box protein</fullName>
    </submittedName>
</protein>
<dbReference type="EMBL" id="PQIB02000017">
    <property type="protein sequence ID" value="RLM57880.1"/>
    <property type="molecule type" value="Genomic_DNA"/>
</dbReference>
<keyword evidence="1" id="KW-1133">Transmembrane helix</keyword>
<dbReference type="InterPro" id="IPR053781">
    <property type="entry name" value="F-box_AtFBL13-like"/>
</dbReference>
<dbReference type="Gene3D" id="3.80.10.10">
    <property type="entry name" value="Ribonuclease Inhibitor"/>
    <property type="match status" value="1"/>
</dbReference>
<gene>
    <name evidence="3" type="ORF">C2845_PM18G02960</name>
</gene>
<evidence type="ECO:0000313" key="3">
    <source>
        <dbReference type="EMBL" id="RLM57880.1"/>
    </source>
</evidence>
<dbReference type="Pfam" id="PF00646">
    <property type="entry name" value="F-box"/>
    <property type="match status" value="1"/>
</dbReference>
<dbReference type="SUPFAM" id="SSF81383">
    <property type="entry name" value="F-box domain"/>
    <property type="match status" value="1"/>
</dbReference>
<feature type="transmembrane region" description="Helical" evidence="1">
    <location>
        <begin position="313"/>
        <end position="331"/>
    </location>
</feature>
<dbReference type="Proteomes" id="UP000275267">
    <property type="component" value="Unassembled WGS sequence"/>
</dbReference>
<evidence type="ECO:0000259" key="2">
    <source>
        <dbReference type="PROSITE" id="PS50181"/>
    </source>
</evidence>
<reference evidence="4" key="1">
    <citation type="journal article" date="2019" name="Nat. Commun.">
        <title>The genome of broomcorn millet.</title>
        <authorList>
            <person name="Zou C."/>
            <person name="Miki D."/>
            <person name="Li D."/>
            <person name="Tang Q."/>
            <person name="Xiao L."/>
            <person name="Rajput S."/>
            <person name="Deng P."/>
            <person name="Jia W."/>
            <person name="Huang R."/>
            <person name="Zhang M."/>
            <person name="Sun Y."/>
            <person name="Hu J."/>
            <person name="Fu X."/>
            <person name="Schnable P.S."/>
            <person name="Li F."/>
            <person name="Zhang H."/>
            <person name="Feng B."/>
            <person name="Zhu X."/>
            <person name="Liu R."/>
            <person name="Schnable J.C."/>
            <person name="Zhu J.-K."/>
            <person name="Zhang H."/>
        </authorList>
    </citation>
    <scope>NUCLEOTIDE SEQUENCE [LARGE SCALE GENOMIC DNA]</scope>
</reference>